<name>A0A9Q1GD31_SYNKA</name>
<evidence type="ECO:0000313" key="2">
    <source>
        <dbReference type="Proteomes" id="UP001152622"/>
    </source>
</evidence>
<protein>
    <submittedName>
        <fullName evidence="1">Uncharacterized protein</fullName>
    </submittedName>
</protein>
<keyword evidence="2" id="KW-1185">Reference proteome</keyword>
<gene>
    <name evidence="1" type="ORF">SKAU_G00027990</name>
</gene>
<organism evidence="1 2">
    <name type="scientific">Synaphobranchus kaupii</name>
    <name type="common">Kaup's arrowtooth eel</name>
    <dbReference type="NCBI Taxonomy" id="118154"/>
    <lineage>
        <taxon>Eukaryota</taxon>
        <taxon>Metazoa</taxon>
        <taxon>Chordata</taxon>
        <taxon>Craniata</taxon>
        <taxon>Vertebrata</taxon>
        <taxon>Euteleostomi</taxon>
        <taxon>Actinopterygii</taxon>
        <taxon>Neopterygii</taxon>
        <taxon>Teleostei</taxon>
        <taxon>Anguilliformes</taxon>
        <taxon>Synaphobranchidae</taxon>
        <taxon>Synaphobranchus</taxon>
    </lineage>
</organism>
<dbReference type="EMBL" id="JAINUF010000001">
    <property type="protein sequence ID" value="KAJ8382021.1"/>
    <property type="molecule type" value="Genomic_DNA"/>
</dbReference>
<reference evidence="1" key="1">
    <citation type="journal article" date="2023" name="Science">
        <title>Genome structures resolve the early diversification of teleost fishes.</title>
        <authorList>
            <person name="Parey E."/>
            <person name="Louis A."/>
            <person name="Montfort J."/>
            <person name="Bouchez O."/>
            <person name="Roques C."/>
            <person name="Iampietro C."/>
            <person name="Lluch J."/>
            <person name="Castinel A."/>
            <person name="Donnadieu C."/>
            <person name="Desvignes T."/>
            <person name="Floi Bucao C."/>
            <person name="Jouanno E."/>
            <person name="Wen M."/>
            <person name="Mejri S."/>
            <person name="Dirks R."/>
            <person name="Jansen H."/>
            <person name="Henkel C."/>
            <person name="Chen W.J."/>
            <person name="Zahm M."/>
            <person name="Cabau C."/>
            <person name="Klopp C."/>
            <person name="Thompson A.W."/>
            <person name="Robinson-Rechavi M."/>
            <person name="Braasch I."/>
            <person name="Lecointre G."/>
            <person name="Bobe J."/>
            <person name="Postlethwait J.H."/>
            <person name="Berthelot C."/>
            <person name="Roest Crollius H."/>
            <person name="Guiguen Y."/>
        </authorList>
    </citation>
    <scope>NUCLEOTIDE SEQUENCE</scope>
    <source>
        <strain evidence="1">WJC10195</strain>
    </source>
</reference>
<sequence>MKDPSSFTLPSFRGLRTCSEPPLLASCPWAIAAVVACKPIRSVDQFSGTLLWVCTSPSEPGVRRDSFRLQDKSLHNPKRQFIARAENVVNVPLMQAGPTLVSLLQRPPALTDRLRGARTVMNGGP</sequence>
<accession>A0A9Q1GD31</accession>
<comment type="caution">
    <text evidence="1">The sequence shown here is derived from an EMBL/GenBank/DDBJ whole genome shotgun (WGS) entry which is preliminary data.</text>
</comment>
<dbReference type="AlphaFoldDB" id="A0A9Q1GD31"/>
<proteinExistence type="predicted"/>
<dbReference type="Proteomes" id="UP001152622">
    <property type="component" value="Chromosome 1"/>
</dbReference>
<evidence type="ECO:0000313" key="1">
    <source>
        <dbReference type="EMBL" id="KAJ8382021.1"/>
    </source>
</evidence>